<comment type="caution">
    <text evidence="3">The sequence shown here is derived from an EMBL/GenBank/DDBJ whole genome shotgun (WGS) entry which is preliminary data.</text>
</comment>
<dbReference type="InterPro" id="IPR007739">
    <property type="entry name" value="RgpF"/>
</dbReference>
<organism evidence="3 4">
    <name type="scientific">Roseospira visakhapatnamensis</name>
    <dbReference type="NCBI Taxonomy" id="390880"/>
    <lineage>
        <taxon>Bacteria</taxon>
        <taxon>Pseudomonadati</taxon>
        <taxon>Pseudomonadota</taxon>
        <taxon>Alphaproteobacteria</taxon>
        <taxon>Rhodospirillales</taxon>
        <taxon>Rhodospirillaceae</taxon>
        <taxon>Roseospira</taxon>
    </lineage>
</organism>
<dbReference type="Pfam" id="PF13578">
    <property type="entry name" value="Methyltransf_24"/>
    <property type="match status" value="1"/>
</dbReference>
<dbReference type="EMBL" id="JACIGK010000021">
    <property type="protein sequence ID" value="MBB4267062.1"/>
    <property type="molecule type" value="Genomic_DNA"/>
</dbReference>
<proteinExistence type="predicted"/>
<protein>
    <submittedName>
        <fullName evidence="3">Glycosyltransferase involved in cell wall biosynthesis</fullName>
    </submittedName>
</protein>
<dbReference type="Gene3D" id="3.40.50.2000">
    <property type="entry name" value="Glycogen Phosphorylase B"/>
    <property type="match status" value="2"/>
</dbReference>
<dbReference type="Proteomes" id="UP000554286">
    <property type="component" value="Unassembled WGS sequence"/>
</dbReference>
<accession>A0A7W6WB10</accession>
<reference evidence="3 4" key="1">
    <citation type="submission" date="2020-08" db="EMBL/GenBank/DDBJ databases">
        <title>Genome sequencing of Purple Non-Sulfur Bacteria from various extreme environments.</title>
        <authorList>
            <person name="Mayer M."/>
        </authorList>
    </citation>
    <scope>NUCLEOTIDE SEQUENCE [LARGE SCALE GENOMIC DNA]</scope>
    <source>
        <strain evidence="3 4">JA131</strain>
    </source>
</reference>
<dbReference type="Gene3D" id="3.40.50.150">
    <property type="entry name" value="Vaccinia Virus protein VP39"/>
    <property type="match status" value="1"/>
</dbReference>
<evidence type="ECO:0000313" key="3">
    <source>
        <dbReference type="EMBL" id="MBB4267062.1"/>
    </source>
</evidence>
<keyword evidence="2 3" id="KW-0808">Transferase</keyword>
<dbReference type="SUPFAM" id="SSF53335">
    <property type="entry name" value="S-adenosyl-L-methionine-dependent methyltransferases"/>
    <property type="match status" value="1"/>
</dbReference>
<dbReference type="GO" id="GO:0016757">
    <property type="term" value="F:glycosyltransferase activity"/>
    <property type="evidence" value="ECO:0007669"/>
    <property type="project" value="UniProtKB-KW"/>
</dbReference>
<dbReference type="RefSeq" id="WP_184046094.1">
    <property type="nucleotide sequence ID" value="NZ_JACIGK010000021.1"/>
</dbReference>
<dbReference type="AlphaFoldDB" id="A0A7W6WB10"/>
<keyword evidence="4" id="KW-1185">Reference proteome</keyword>
<name>A0A7W6WB10_9PROT</name>
<dbReference type="PANTHER" id="PTHR12526:SF510">
    <property type="entry name" value="D-INOSITOL 3-PHOSPHATE GLYCOSYLTRANSFERASE"/>
    <property type="match status" value="1"/>
</dbReference>
<evidence type="ECO:0000256" key="1">
    <source>
        <dbReference type="ARBA" id="ARBA00022676"/>
    </source>
</evidence>
<evidence type="ECO:0000256" key="2">
    <source>
        <dbReference type="ARBA" id="ARBA00022679"/>
    </source>
</evidence>
<evidence type="ECO:0000313" key="4">
    <source>
        <dbReference type="Proteomes" id="UP000554286"/>
    </source>
</evidence>
<dbReference type="Pfam" id="PF13692">
    <property type="entry name" value="Glyco_trans_1_4"/>
    <property type="match status" value="1"/>
</dbReference>
<dbReference type="InterPro" id="IPR029063">
    <property type="entry name" value="SAM-dependent_MTases_sf"/>
</dbReference>
<keyword evidence="1" id="KW-0328">Glycosyltransferase</keyword>
<sequence length="1230" mass="136083">MTASSPRPTAPALATPVWRTAVMETMTPRRLVPPESWVGHIPFAFWIVGAHRPRRIVELGVHTGNSYCAFNQAVAHLGLETTCLGIDHWLGDPQAGFYGEDVLAALRAHHDPLYGGVSTLLRMSFADGRAHAADGSVDLLHIDGLHTYEAVREDFETWRDKMSDRGIVLFHDTTVRTGDFGVWKFWEEIAARYPTFAFDHSNGLGVAYVGTRPIPDPDLEALFAAGDGGDRDAIRRYFASLGDGCLTRFHLIETRRDWAEARREWAAMRDDVGAIEADRRALRQERDVLRARASLADQWEDLSLHCRDGLGVDLDDLANVLRRLYNADNPEALRDRDILRRLFIRLSQNPTSGYMLVDRTRFINAVNRRVLSRFRPAPPPSPPDEPVVRPLDPLRESGLFDETVYALTPDALARGQDPLEHYLEVGEALGVAPSDRFEPDYYARRYPDVRGSGLGLLRHYALFGRHEGRDGLSPATRMDLPDLDETDRDRVIVILHEASRTGAPILGWDLVQRLREHHDVVVFLKKGGPLRAAFDAVGVPVVEMPADAVLFRRDMEAVAERLVAAVRPAYVIANSAETRDLMGPLSRAGVAVLALIHEFSASVRPPNHVHDLLVWTHRLVFPARLVSDSFVAEYPYLRQRRRDILPQGLPVPPRRPAWDDGPDDTVLARLRPPGHEDDFLVVGMGRVQFRKGVDLFLSMAARILRDRPEARIRFAWVGDGYSPDDWTEFPTYLTDQITRVGLGDHLVLAGEVDDLSRVHATADVMVMTSRLDPMPNTCIEALSLGLPVVCFDQASGIAEVLSGHPDTRDLVVPYLDTAAMAETVLALRDDPARRARLSAAARTLAAERFDMDRYVDTLDGLGLAARDEVAAMARDQDLIAASGVFDAAFFQPASETLDETETGDRGKDEDGTALSAYLLRNRLAGPGSGNDARVGLRRPFPGFNPLAYAEAVSGLDGARDPLAHWLEAGRPPGPWLYPVLNLEHADATVPPDARVLLHAHFHYVDLVQDFLDRLAGDGLACDLILTTTDEDRAIALRRLLAPRGNARDGVRVVPNRGRDIGALLTGLSDMAASDYHVIGHVHGKKSTHVGQGGDTWRHFLWEHLVGGQRPAASAAVSALLADPTLGLLFPDDPNLCGWDLNHDIARNVARRMGRDAPLPRFPDWPNGTMFWARREALAPLFALGFDWEDYPEEPAPVDGTLLHALERLIPVAAEQAGLSFATTHLPGVTR</sequence>
<dbReference type="SUPFAM" id="SSF53756">
    <property type="entry name" value="UDP-Glycosyltransferase/glycogen phosphorylase"/>
    <property type="match status" value="1"/>
</dbReference>
<dbReference type="PANTHER" id="PTHR12526">
    <property type="entry name" value="GLYCOSYLTRANSFERASE"/>
    <property type="match status" value="1"/>
</dbReference>
<dbReference type="Pfam" id="PF05045">
    <property type="entry name" value="RgpF"/>
    <property type="match status" value="1"/>
</dbReference>
<gene>
    <name evidence="3" type="ORF">GGD89_002703</name>
</gene>